<feature type="region of interest" description="Disordered" evidence="1">
    <location>
        <begin position="351"/>
        <end position="372"/>
    </location>
</feature>
<reference evidence="2" key="1">
    <citation type="journal article" date="2020" name="Stud. Mycol.">
        <title>101 Dothideomycetes genomes: a test case for predicting lifestyles and emergence of pathogens.</title>
        <authorList>
            <person name="Haridas S."/>
            <person name="Albert R."/>
            <person name="Binder M."/>
            <person name="Bloem J."/>
            <person name="Labutti K."/>
            <person name="Salamov A."/>
            <person name="Andreopoulos B."/>
            <person name="Baker S."/>
            <person name="Barry K."/>
            <person name="Bills G."/>
            <person name="Bluhm B."/>
            <person name="Cannon C."/>
            <person name="Castanera R."/>
            <person name="Culley D."/>
            <person name="Daum C."/>
            <person name="Ezra D."/>
            <person name="Gonzalez J."/>
            <person name="Henrissat B."/>
            <person name="Kuo A."/>
            <person name="Liang C."/>
            <person name="Lipzen A."/>
            <person name="Lutzoni F."/>
            <person name="Magnuson J."/>
            <person name="Mondo S."/>
            <person name="Nolan M."/>
            <person name="Ohm R."/>
            <person name="Pangilinan J."/>
            <person name="Park H.-J."/>
            <person name="Ramirez L."/>
            <person name="Alfaro M."/>
            <person name="Sun H."/>
            <person name="Tritt A."/>
            <person name="Yoshinaga Y."/>
            <person name="Zwiers L.-H."/>
            <person name="Turgeon B."/>
            <person name="Goodwin S."/>
            <person name="Spatafora J."/>
            <person name="Crous P."/>
            <person name="Grigoriev I."/>
        </authorList>
    </citation>
    <scope>NUCLEOTIDE SEQUENCE</scope>
    <source>
        <strain evidence="2">CBS 262.69</strain>
    </source>
</reference>
<evidence type="ECO:0000313" key="3">
    <source>
        <dbReference type="Proteomes" id="UP000799640"/>
    </source>
</evidence>
<gene>
    <name evidence="2" type="ORF">EJ06DRAFT_547843</name>
</gene>
<keyword evidence="3" id="KW-1185">Reference proteome</keyword>
<evidence type="ECO:0000313" key="2">
    <source>
        <dbReference type="EMBL" id="KAF2402574.1"/>
    </source>
</evidence>
<evidence type="ECO:0008006" key="4">
    <source>
        <dbReference type="Google" id="ProtNLM"/>
    </source>
</evidence>
<accession>A0A6G1I307</accession>
<proteinExistence type="predicted"/>
<dbReference type="EMBL" id="ML996691">
    <property type="protein sequence ID" value="KAF2402574.1"/>
    <property type="molecule type" value="Genomic_DNA"/>
</dbReference>
<dbReference type="Proteomes" id="UP000799640">
    <property type="component" value="Unassembled WGS sequence"/>
</dbReference>
<organism evidence="2 3">
    <name type="scientific">Trichodelitschia bisporula</name>
    <dbReference type="NCBI Taxonomy" id="703511"/>
    <lineage>
        <taxon>Eukaryota</taxon>
        <taxon>Fungi</taxon>
        <taxon>Dikarya</taxon>
        <taxon>Ascomycota</taxon>
        <taxon>Pezizomycotina</taxon>
        <taxon>Dothideomycetes</taxon>
        <taxon>Dothideomycetes incertae sedis</taxon>
        <taxon>Phaeotrichales</taxon>
        <taxon>Phaeotrichaceae</taxon>
        <taxon>Trichodelitschia</taxon>
    </lineage>
</organism>
<protein>
    <recommendedName>
        <fullName evidence="4">Zn(2)-C6 fungal-type domain-containing protein</fullName>
    </recommendedName>
</protein>
<feature type="region of interest" description="Disordered" evidence="1">
    <location>
        <begin position="290"/>
        <end position="310"/>
    </location>
</feature>
<dbReference type="AlphaFoldDB" id="A0A6G1I307"/>
<evidence type="ECO:0000256" key="1">
    <source>
        <dbReference type="SAM" id="MobiDB-lite"/>
    </source>
</evidence>
<sequence length="372" mass="40112">MPTGNTPGIDNQFDASHGDSLANAFNHLSIVGSSFLGQRVRDEPPQLEDPELRRHIVNTFGDSMIAPQLVNHARWRACPACAARRGISGSSGVSHGSTPTGMTTEGYQSNECRYLRTDWCGDSPQPRYDASRIDWDRLSGPDAIERIHRPLPVGKVPGLDRQFDDSPGGTEGCIDAENGGDDRCRGAVGPPSPAGIISGTPGFLNPIPQAEAKKRKLKFCSNAYNYDASDQEPLPLSNILQLPHASLRFLGESASGNCHPVTKPSASCSRSLTISGGQNEILQQLGSQYREGHRNQTAPESCPLSPPTPPAAKATHIANKKRTKTGCFTHRARKLKCDEAKPTYTLCERSREPGECACPDDAKRTPGPPGKR</sequence>
<feature type="compositionally biased region" description="Basic and acidic residues" evidence="1">
    <location>
        <begin position="351"/>
        <end position="364"/>
    </location>
</feature>
<name>A0A6G1I307_9PEZI</name>